<dbReference type="AlphaFoldDB" id="W6UAU6"/>
<name>W6UAU6_ECHGR</name>
<comment type="caution">
    <text evidence="1">The sequence shown here is derived from an EMBL/GenBank/DDBJ whole genome shotgun (WGS) entry which is preliminary data.</text>
</comment>
<sequence>MMITMMTMVVLNETKGRLSRKKINSCLSSGSIGFQPASKQFLVNSSVCSAPHTWQTYSCVEGVVSAVEVWNGWREDGVTLNMSTGRSTSVIFSSQNAGESLPSKSFLMTLWAMQLEQKLHGCIIRNTDILDKLRNATTITTPSEPIPIFKLDNDIIFHRKLLQTFGKHQVMSTTVAGQIIYSPSPTLRERTVETGDK</sequence>
<dbReference type="GeneID" id="36342664"/>
<dbReference type="KEGG" id="egl:EGR_06949"/>
<dbReference type="EMBL" id="APAU02000066">
    <property type="protein sequence ID" value="EUB58205.1"/>
    <property type="molecule type" value="Genomic_DNA"/>
</dbReference>
<accession>W6UAU6</accession>
<reference evidence="1 2" key="1">
    <citation type="journal article" date="2013" name="Nat. Genet.">
        <title>The genome of the hydatid tapeworm Echinococcus granulosus.</title>
        <authorList>
            <person name="Zheng H."/>
            <person name="Zhang W."/>
            <person name="Zhang L."/>
            <person name="Zhang Z."/>
            <person name="Li J."/>
            <person name="Lu G."/>
            <person name="Zhu Y."/>
            <person name="Wang Y."/>
            <person name="Huang Y."/>
            <person name="Liu J."/>
            <person name="Kang H."/>
            <person name="Chen J."/>
            <person name="Wang L."/>
            <person name="Chen A."/>
            <person name="Yu S."/>
            <person name="Gao Z."/>
            <person name="Jin L."/>
            <person name="Gu W."/>
            <person name="Wang Z."/>
            <person name="Zhao L."/>
            <person name="Shi B."/>
            <person name="Wen H."/>
            <person name="Lin R."/>
            <person name="Jones M.K."/>
            <person name="Brejova B."/>
            <person name="Vinar T."/>
            <person name="Zhao G."/>
            <person name="McManus D.P."/>
            <person name="Chen Z."/>
            <person name="Zhou Y."/>
            <person name="Wang S."/>
        </authorList>
    </citation>
    <scope>NUCLEOTIDE SEQUENCE [LARGE SCALE GENOMIC DNA]</scope>
</reference>
<organism evidence="1 2">
    <name type="scientific">Echinococcus granulosus</name>
    <name type="common">Hydatid tapeworm</name>
    <dbReference type="NCBI Taxonomy" id="6210"/>
    <lineage>
        <taxon>Eukaryota</taxon>
        <taxon>Metazoa</taxon>
        <taxon>Spiralia</taxon>
        <taxon>Lophotrochozoa</taxon>
        <taxon>Platyhelminthes</taxon>
        <taxon>Cestoda</taxon>
        <taxon>Eucestoda</taxon>
        <taxon>Cyclophyllidea</taxon>
        <taxon>Taeniidae</taxon>
        <taxon>Echinococcus</taxon>
        <taxon>Echinococcus granulosus group</taxon>
    </lineage>
</organism>
<dbReference type="CTD" id="36342664"/>
<gene>
    <name evidence="1" type="ORF">EGR_06949</name>
</gene>
<dbReference type="RefSeq" id="XP_024349401.1">
    <property type="nucleotide sequence ID" value="XM_024496198.1"/>
</dbReference>
<protein>
    <submittedName>
        <fullName evidence="1">Uncharacterized protein</fullName>
    </submittedName>
</protein>
<evidence type="ECO:0000313" key="1">
    <source>
        <dbReference type="EMBL" id="EUB58205.1"/>
    </source>
</evidence>
<keyword evidence="2" id="KW-1185">Reference proteome</keyword>
<evidence type="ECO:0000313" key="2">
    <source>
        <dbReference type="Proteomes" id="UP000019149"/>
    </source>
</evidence>
<proteinExistence type="predicted"/>
<dbReference type="Proteomes" id="UP000019149">
    <property type="component" value="Unassembled WGS sequence"/>
</dbReference>